<organism evidence="1 2">
    <name type="scientific">Mycobacterium tuberculosis</name>
    <dbReference type="NCBI Taxonomy" id="1773"/>
    <lineage>
        <taxon>Bacteria</taxon>
        <taxon>Bacillati</taxon>
        <taxon>Actinomycetota</taxon>
        <taxon>Actinomycetes</taxon>
        <taxon>Mycobacteriales</taxon>
        <taxon>Mycobacteriaceae</taxon>
        <taxon>Mycobacterium</taxon>
        <taxon>Mycobacterium tuberculosis complex</taxon>
    </lineage>
</organism>
<dbReference type="Proteomes" id="UP000039217">
    <property type="component" value="Unassembled WGS sequence"/>
</dbReference>
<gene>
    <name evidence="1" type="ORF">ERS007661_04240</name>
</gene>
<dbReference type="EMBL" id="CQQC01002352">
    <property type="protein sequence ID" value="CNW74588.1"/>
    <property type="molecule type" value="Genomic_DNA"/>
</dbReference>
<protein>
    <submittedName>
        <fullName evidence="1">Uncharacterized protein</fullName>
    </submittedName>
</protein>
<evidence type="ECO:0000313" key="1">
    <source>
        <dbReference type="EMBL" id="CNW74588.1"/>
    </source>
</evidence>
<accession>A0A655FYM9</accession>
<reference evidence="1 2" key="1">
    <citation type="submission" date="2015-03" db="EMBL/GenBank/DDBJ databases">
        <authorList>
            <consortium name="Pathogen Informatics"/>
        </authorList>
    </citation>
    <scope>NUCLEOTIDE SEQUENCE [LARGE SCALE GENOMIC DNA]</scope>
    <source>
        <strain evidence="1 2">D00501624</strain>
    </source>
</reference>
<evidence type="ECO:0000313" key="2">
    <source>
        <dbReference type="Proteomes" id="UP000039217"/>
    </source>
</evidence>
<dbReference type="AlphaFoldDB" id="A0A655FYM9"/>
<sequence length="63" mass="6607">MILAPAGNREATAKTSGSRNGTRSSRELAIVILSALTRMSPRSQVNRSMCCIRATGSQPADSA</sequence>
<name>A0A655FYM9_MYCTX</name>
<proteinExistence type="predicted"/>